<keyword evidence="5" id="KW-0472">Membrane</keyword>
<organism evidence="11 12">
    <name type="scientific">Cymbomonas tetramitiformis</name>
    <dbReference type="NCBI Taxonomy" id="36881"/>
    <lineage>
        <taxon>Eukaryota</taxon>
        <taxon>Viridiplantae</taxon>
        <taxon>Chlorophyta</taxon>
        <taxon>Pyramimonadophyceae</taxon>
        <taxon>Pyramimonadales</taxon>
        <taxon>Pyramimonadaceae</taxon>
        <taxon>Cymbomonas</taxon>
    </lineage>
</organism>
<comment type="function">
    <text evidence="7">Acts as a molecular chaperone for G protein-coupled receptors, regulating their biogenesis and exit from the ER.</text>
</comment>
<comment type="subcellular location">
    <subcellularLocation>
        <location evidence="1">Endoplasmic reticulum membrane</location>
    </subcellularLocation>
</comment>
<evidence type="ECO:0000256" key="1">
    <source>
        <dbReference type="ARBA" id="ARBA00004586"/>
    </source>
</evidence>
<keyword evidence="2" id="KW-0677">Repeat</keyword>
<dbReference type="PROSITE" id="PS50088">
    <property type="entry name" value="ANK_REPEAT"/>
    <property type="match status" value="1"/>
</dbReference>
<evidence type="ECO:0000256" key="4">
    <source>
        <dbReference type="ARBA" id="ARBA00023043"/>
    </source>
</evidence>
<protein>
    <recommendedName>
        <fullName evidence="10">Ankyrin repeat domain-containing protein</fullName>
    </recommendedName>
</protein>
<evidence type="ECO:0000313" key="12">
    <source>
        <dbReference type="Proteomes" id="UP001190700"/>
    </source>
</evidence>
<accession>A0AAE0C9U6</accession>
<dbReference type="AlphaFoldDB" id="A0AAE0C9U6"/>
<keyword evidence="3" id="KW-0256">Endoplasmic reticulum</keyword>
<keyword evidence="12" id="KW-1185">Reference proteome</keyword>
<dbReference type="InterPro" id="IPR036770">
    <property type="entry name" value="Ankyrin_rpt-contain_sf"/>
</dbReference>
<feature type="region of interest" description="Disordered" evidence="9">
    <location>
        <begin position="1"/>
        <end position="34"/>
    </location>
</feature>
<evidence type="ECO:0000313" key="11">
    <source>
        <dbReference type="EMBL" id="KAK3251081.1"/>
    </source>
</evidence>
<dbReference type="InterPro" id="IPR021832">
    <property type="entry name" value="ANKRD13"/>
</dbReference>
<evidence type="ECO:0000256" key="2">
    <source>
        <dbReference type="ARBA" id="ARBA00022737"/>
    </source>
</evidence>
<dbReference type="InterPro" id="IPR055285">
    <property type="entry name" value="ANKRD13_C"/>
</dbReference>
<evidence type="ECO:0000259" key="10">
    <source>
        <dbReference type="Pfam" id="PF11904"/>
    </source>
</evidence>
<dbReference type="PROSITE" id="PS50297">
    <property type="entry name" value="ANK_REP_REGION"/>
    <property type="match status" value="1"/>
</dbReference>
<feature type="domain" description="Ankyrin repeat" evidence="10">
    <location>
        <begin position="304"/>
        <end position="458"/>
    </location>
</feature>
<dbReference type="Pfam" id="PF11904">
    <property type="entry name" value="ANKRD13_C"/>
    <property type="match status" value="2"/>
</dbReference>
<evidence type="ECO:0000256" key="6">
    <source>
        <dbReference type="ARBA" id="ARBA00023186"/>
    </source>
</evidence>
<name>A0AAE0C9U6_9CHLO</name>
<dbReference type="PANTHER" id="PTHR12447">
    <property type="entry name" value="ANKYRIN REPEAT DOMAIN-CONTAINING PROTEIN 13"/>
    <property type="match status" value="1"/>
</dbReference>
<proteinExistence type="predicted"/>
<evidence type="ECO:0000256" key="7">
    <source>
        <dbReference type="ARBA" id="ARBA00037107"/>
    </source>
</evidence>
<feature type="domain" description="Ankyrin repeat" evidence="10">
    <location>
        <begin position="459"/>
        <end position="557"/>
    </location>
</feature>
<comment type="caution">
    <text evidence="11">The sequence shown here is derived from an EMBL/GenBank/DDBJ whole genome shotgun (WGS) entry which is preliminary data.</text>
</comment>
<dbReference type="InterPro" id="IPR002110">
    <property type="entry name" value="Ankyrin_rpt"/>
</dbReference>
<reference evidence="11 12" key="1">
    <citation type="journal article" date="2015" name="Genome Biol. Evol.">
        <title>Comparative Genomics of a Bacterivorous Green Alga Reveals Evolutionary Causalities and Consequences of Phago-Mixotrophic Mode of Nutrition.</title>
        <authorList>
            <person name="Burns J.A."/>
            <person name="Paasch A."/>
            <person name="Narechania A."/>
            <person name="Kim E."/>
        </authorList>
    </citation>
    <scope>NUCLEOTIDE SEQUENCE [LARGE SCALE GENOMIC DNA]</scope>
    <source>
        <strain evidence="11 12">PLY_AMNH</strain>
    </source>
</reference>
<dbReference type="Proteomes" id="UP001190700">
    <property type="component" value="Unassembled WGS sequence"/>
</dbReference>
<keyword evidence="6" id="KW-0143">Chaperone</keyword>
<keyword evidence="4 8" id="KW-0040">ANK repeat</keyword>
<dbReference type="GO" id="GO:0005789">
    <property type="term" value="C:endoplasmic reticulum membrane"/>
    <property type="evidence" value="ECO:0007669"/>
    <property type="project" value="UniProtKB-SubCell"/>
</dbReference>
<dbReference type="Gene3D" id="1.25.40.20">
    <property type="entry name" value="Ankyrin repeat-containing domain"/>
    <property type="match status" value="1"/>
</dbReference>
<dbReference type="PANTHER" id="PTHR12447:SF25">
    <property type="entry name" value="ANKYRIN REPEAT DOMAIN-CONTAINING PROTEIN 13C"/>
    <property type="match status" value="1"/>
</dbReference>
<feature type="repeat" description="ANK" evidence="8">
    <location>
        <begin position="181"/>
        <end position="213"/>
    </location>
</feature>
<feature type="compositionally biased region" description="Low complexity" evidence="9">
    <location>
        <begin position="12"/>
        <end position="32"/>
    </location>
</feature>
<sequence length="588" mass="65149">MSAEDDPRKARPASARPASARPSSARPQSARPVDNRTMTVVLACLTQLKGAVTNAAGASPEILEGVGEMLGTLAPIFAEADGDTQALLSRAMAGETEAIEKLVEVLEPKLLELQDKKESEENCIAPMPPASDEAEKLSAQSTVEAGEQSLTLHRAVWEGDVAKLSSFDLSDKSLHSAFDPHGQTVLHLAVLRKDQDMITALLQAGFDPRVANRDGWTVLEQALLLPYECEQRRDLVRQLYLDIRNRAKSDFNAHKPALLKALGMMPDFTMKLDWCLDSKLFGKLVRSVSPHDQYTIYKKGYCMRVDSTLKGLDEAGGGMTGISWKRGDLSLFFTGNEGSNSESGLHLVDHDNKTIIDMMSDKTLWGTQEEEALEKEIDTLLKNSAEHVDITADDARFAPATRMLGGDVLETVSGWNTKVYLASAQVKGRRVVADVVSEEHLAMYAGSFDDYLEAARKSDSKVEPSVTERSHQLKGRAWMAEKFPLSAEHVIPILDILIPTNRHLQAMKRFLTGWVQQDNRFPVKIQVPLMLSVFAVVCFSEIKLEQTPDEMFVLPKYMAMSFDEALESLMYNDLDQGFEVQAMQKEEA</sequence>
<evidence type="ECO:0000256" key="5">
    <source>
        <dbReference type="ARBA" id="ARBA00023136"/>
    </source>
</evidence>
<dbReference type="EMBL" id="LGRX02026297">
    <property type="protein sequence ID" value="KAK3251081.1"/>
    <property type="molecule type" value="Genomic_DNA"/>
</dbReference>
<evidence type="ECO:0000256" key="9">
    <source>
        <dbReference type="SAM" id="MobiDB-lite"/>
    </source>
</evidence>
<gene>
    <name evidence="11" type="ORF">CYMTET_39572</name>
</gene>
<evidence type="ECO:0000256" key="8">
    <source>
        <dbReference type="PROSITE-ProRule" id="PRU00023"/>
    </source>
</evidence>
<evidence type="ECO:0000256" key="3">
    <source>
        <dbReference type="ARBA" id="ARBA00022824"/>
    </source>
</evidence>
<dbReference type="SUPFAM" id="SSF48403">
    <property type="entry name" value="Ankyrin repeat"/>
    <property type="match status" value="1"/>
</dbReference>